<evidence type="ECO:0000313" key="8">
    <source>
        <dbReference type="EMBL" id="MWB95111.1"/>
    </source>
</evidence>
<evidence type="ECO:0000256" key="1">
    <source>
        <dbReference type="ARBA" id="ARBA00004167"/>
    </source>
</evidence>
<sequence length="1704" mass="190758">MNKKSIHFLKKTLRVLLWCVGSIIALLLLLILLIQIPSVQNYAKDKAITYLQKKIKTKVSLDRIDINFPKEVVLEGFYFEDQKKDTLLSGKKLELDVDLFKLINSELEINSVSLENTTANISRNKDGVFNFDYIIKAFESKEPKVEDPDSKPFKISVVKVNLDNVKFNFKDDFAKNDVRVKLTHFDTYFNKFDLDKMDFDIPNIDLHGLKVVLDQDVVEKIAEVSVNTVDTISKRKDFKLKLDKISLSKIDILYDNKDTKLGSGIALGNLDLKVNAIDLNRQMLDFDSFGLKNLKGNLLLGAKDKQLKTPNLDSTAIKQSGWKVKLNTVDLQNIAFKFDDMQSKPTLKGIDYSHLDLNKFNLKAEKLYYGNDTISGNIKTFTVNEKKGLQIQSFKTDFFYGPKNASLNNLYLRTPQTLLKDKIKVAYISIADISKNLGNLSLEANLKDSKVAFKDVLLIVPTLEKQDIFRRNPNAVLLLNTRLNGKVKDLNIQQFEMSGIGSTNVSLSGKIKGMPNAEKAYFDLDIKKLQSSSKDVTSFVPKGTIPTNIQLPSQFNVKGKFKGSVQNFKTNLALNSSFGNAKVDALFDQSIKKAEKYDATVYLLDFDLGRLIKNDSLGKITLKAKVKGKGLDPKTARAELDGLVQKAVFNKYVYRNLTLKGNIANGNFAVKSGMNDPNLYFDLVANGNANDKYPSGKIKLNLDIADLEKLNLHAGPMKLRGNIDADIANSNPDFLNGKVFLSNIQILQSAEPIVLDSMKIIAVADNNHNNIKISSQFLKAEMDGKYKLSTLSNSLKKSLSKYIDLPASNSKVKTTSDDQNITLNISVENDPILFRLVPSLTSLEPIKITGKYNNVADSLEIKGTFPRIVYANNIISDGKINVETKDNALNYNVSVGTIESGSLKIPFTSLVGKVENNILSYALEVKDAKEKQQYFIAGELLRENSKNTIKLNAENFVLNYDKWNLNAENSIEFGDKRLYVNKFFLDNAGNELKIQSQGNQDNAPLKVDFVNFKIETILNMVKKDKLLMQGLINGSALVENVMTKPTFTSDLKIDEFAFRGEAVGDIAIKVDNKTANTLAANVNLSGEGNDVNLAGDYKIDAGNFDFDVDIKHLNIKSIQGFTMGNVTDGTGFLSGNFKLTGNTASPKIAGELNFNDAGFRITQLNSYFKTNKEKITFQNEVITFDKFTLYDENDNELFVNGTIRSADFRTYNFGLTVQADDFRAIHSKAADNDLFYGDLFLDTKLNIQGTLESPVVNGNIKINKETKFTVVLPQSDPSIADREGIVEFVDEDNVYLKHTVDMQQKLNQSELKGMDVSVAISIDKEAELTLVIDKGNGDYLNLKGEAELTGGIDPSGKTTLTGKYEFTDGAYEMNFNMIRRKFTIQKGSYIIWNGEPTMASLNITAIYEVETAPIDLLGNQLPTDNPTIRNTYKQKIPFETHLKMNGELLKPEITFDIVLPDGNYGVSTDVVNLTQTKLSQLRQEPAELNKQVFALLLLNRFIGENPFASESGGTSAESLARQSVSKILSQQLNDLAGELIKGVELEFDLESTDDYTTGTRENRTDLNVGVSKKLLNDRLKVTVGSSFGVEGQERANEESTNIAGDVALDYQLTKDGRYMVRAYRKNEYQVAVEGQVIETGVAFIITMSYNKFRELFHRSEAEKEIIREEKLQKEKKKQKEKEQKAKEEKEEKEENKIEGNEQKT</sequence>
<evidence type="ECO:0000256" key="6">
    <source>
        <dbReference type="SAM" id="Phobius"/>
    </source>
</evidence>
<evidence type="ECO:0000256" key="3">
    <source>
        <dbReference type="ARBA" id="ARBA00022989"/>
    </source>
</evidence>
<gene>
    <name evidence="8" type="ORF">GON26_12130</name>
</gene>
<evidence type="ECO:0000256" key="5">
    <source>
        <dbReference type="SAM" id="MobiDB-lite"/>
    </source>
</evidence>
<accession>A0A6I4NLR9</accession>
<dbReference type="EMBL" id="WSTB01000006">
    <property type="protein sequence ID" value="MWB95111.1"/>
    <property type="molecule type" value="Genomic_DNA"/>
</dbReference>
<protein>
    <submittedName>
        <fullName evidence="8">Translocation/assembly module TamB</fullName>
    </submittedName>
</protein>
<dbReference type="InterPro" id="IPR007452">
    <property type="entry name" value="TamB_C"/>
</dbReference>
<comment type="subcellular location">
    <subcellularLocation>
        <location evidence="1">Membrane</location>
        <topology evidence="1">Single-pass membrane protein</topology>
    </subcellularLocation>
</comment>
<evidence type="ECO:0000256" key="2">
    <source>
        <dbReference type="ARBA" id="ARBA00022692"/>
    </source>
</evidence>
<organism evidence="8 9">
    <name type="scientific">Flavobacterium hydrocarbonoxydans</name>
    <dbReference type="NCBI Taxonomy" id="2683249"/>
    <lineage>
        <taxon>Bacteria</taxon>
        <taxon>Pseudomonadati</taxon>
        <taxon>Bacteroidota</taxon>
        <taxon>Flavobacteriia</taxon>
        <taxon>Flavobacteriales</taxon>
        <taxon>Flavobacteriaceae</taxon>
        <taxon>Flavobacterium</taxon>
    </lineage>
</organism>
<dbReference type="RefSeq" id="WP_160375036.1">
    <property type="nucleotide sequence ID" value="NZ_WSTB01000006.1"/>
</dbReference>
<evidence type="ECO:0000313" key="9">
    <source>
        <dbReference type="Proteomes" id="UP000471501"/>
    </source>
</evidence>
<feature type="region of interest" description="Disordered" evidence="5">
    <location>
        <begin position="1669"/>
        <end position="1704"/>
    </location>
</feature>
<reference evidence="8 9" key="1">
    <citation type="submission" date="2019-12" db="EMBL/GenBank/DDBJ databases">
        <authorList>
            <person name="Kim Y.S."/>
        </authorList>
    </citation>
    <scope>NUCLEOTIDE SEQUENCE [LARGE SCALE GENOMIC DNA]</scope>
    <source>
        <strain evidence="8 9">GA093</strain>
    </source>
</reference>
<dbReference type="GO" id="GO:0005886">
    <property type="term" value="C:plasma membrane"/>
    <property type="evidence" value="ECO:0007669"/>
    <property type="project" value="InterPro"/>
</dbReference>
<feature type="domain" description="Translocation and assembly module TamB C-terminal" evidence="7">
    <location>
        <begin position="1191"/>
        <end position="1631"/>
    </location>
</feature>
<keyword evidence="4 6" id="KW-0472">Membrane</keyword>
<evidence type="ECO:0000259" key="7">
    <source>
        <dbReference type="Pfam" id="PF04357"/>
    </source>
</evidence>
<keyword evidence="3 6" id="KW-1133">Transmembrane helix</keyword>
<evidence type="ECO:0000256" key="4">
    <source>
        <dbReference type="ARBA" id="ARBA00023136"/>
    </source>
</evidence>
<dbReference type="InterPro" id="IPR008023">
    <property type="entry name" value="DUF748"/>
</dbReference>
<dbReference type="GO" id="GO:0009306">
    <property type="term" value="P:protein secretion"/>
    <property type="evidence" value="ECO:0007669"/>
    <property type="project" value="InterPro"/>
</dbReference>
<proteinExistence type="predicted"/>
<dbReference type="Pfam" id="PF04357">
    <property type="entry name" value="TamB"/>
    <property type="match status" value="1"/>
</dbReference>
<dbReference type="Pfam" id="PF05359">
    <property type="entry name" value="DUF748"/>
    <property type="match status" value="1"/>
</dbReference>
<feature type="transmembrane region" description="Helical" evidence="6">
    <location>
        <begin position="12"/>
        <end position="34"/>
    </location>
</feature>
<dbReference type="PANTHER" id="PTHR36985:SF1">
    <property type="entry name" value="TRANSLOCATION AND ASSEMBLY MODULE SUBUNIT TAMB"/>
    <property type="match status" value="1"/>
</dbReference>
<keyword evidence="2 6" id="KW-0812">Transmembrane</keyword>
<name>A0A6I4NLR9_9FLAO</name>
<dbReference type="PANTHER" id="PTHR36985">
    <property type="entry name" value="TRANSLOCATION AND ASSEMBLY MODULE SUBUNIT TAMB"/>
    <property type="match status" value="1"/>
</dbReference>
<comment type="caution">
    <text evidence="8">The sequence shown here is derived from an EMBL/GenBank/DDBJ whole genome shotgun (WGS) entry which is preliminary data.</text>
</comment>
<dbReference type="Proteomes" id="UP000471501">
    <property type="component" value="Unassembled WGS sequence"/>
</dbReference>
<keyword evidence="9" id="KW-1185">Reference proteome</keyword>